<keyword evidence="8" id="KW-1185">Reference proteome</keyword>
<proteinExistence type="inferred from homology"/>
<reference evidence="7 8" key="1">
    <citation type="submission" date="2019-03" db="EMBL/GenBank/DDBJ databases">
        <authorList>
            <person name="He R.-H."/>
        </authorList>
    </citation>
    <scope>NUCLEOTIDE SEQUENCE [LARGE SCALE GENOMIC DNA]</scope>
    <source>
        <strain evidence="8">SH 714</strain>
    </source>
</reference>
<evidence type="ECO:0000313" key="8">
    <source>
        <dbReference type="Proteomes" id="UP000297975"/>
    </source>
</evidence>
<feature type="transmembrane region" description="Helical" evidence="6">
    <location>
        <begin position="140"/>
        <end position="162"/>
    </location>
</feature>
<evidence type="ECO:0000256" key="1">
    <source>
        <dbReference type="ARBA" id="ARBA00004141"/>
    </source>
</evidence>
<feature type="transmembrane region" description="Helical" evidence="6">
    <location>
        <begin position="106"/>
        <end position="128"/>
    </location>
</feature>
<dbReference type="InterPro" id="IPR004307">
    <property type="entry name" value="TspO_MBR"/>
</dbReference>
<feature type="transmembrane region" description="Helical" evidence="6">
    <location>
        <begin position="48"/>
        <end position="71"/>
    </location>
</feature>
<dbReference type="EMBL" id="SOPW01000002">
    <property type="protein sequence ID" value="TFB24305.1"/>
    <property type="molecule type" value="Genomic_DNA"/>
</dbReference>
<feature type="transmembrane region" description="Helical" evidence="6">
    <location>
        <begin position="7"/>
        <end position="28"/>
    </location>
</feature>
<evidence type="ECO:0000313" key="7">
    <source>
        <dbReference type="EMBL" id="TFB24305.1"/>
    </source>
</evidence>
<keyword evidence="5 6" id="KW-0472">Membrane</keyword>
<dbReference type="RefSeq" id="WP_134338663.1">
    <property type="nucleotide sequence ID" value="NZ_SOPW01000002.1"/>
</dbReference>
<dbReference type="Pfam" id="PF03073">
    <property type="entry name" value="TspO_MBR"/>
    <property type="match status" value="1"/>
</dbReference>
<organism evidence="7 8">
    <name type="scientific">Filobacillus milosensis</name>
    <dbReference type="NCBI Taxonomy" id="94137"/>
    <lineage>
        <taxon>Bacteria</taxon>
        <taxon>Bacillati</taxon>
        <taxon>Bacillota</taxon>
        <taxon>Bacilli</taxon>
        <taxon>Bacillales</taxon>
        <taxon>Bacillaceae</taxon>
        <taxon>Filobacillus</taxon>
    </lineage>
</organism>
<comment type="caution">
    <text evidence="7">The sequence shown here is derived from an EMBL/GenBank/DDBJ whole genome shotgun (WGS) entry which is preliminary data.</text>
</comment>
<dbReference type="OrthoDB" id="5189031at2"/>
<dbReference type="Proteomes" id="UP000297975">
    <property type="component" value="Unassembled WGS sequence"/>
</dbReference>
<feature type="transmembrane region" description="Helical" evidence="6">
    <location>
        <begin position="196"/>
        <end position="214"/>
    </location>
</feature>
<dbReference type="InterPro" id="IPR038330">
    <property type="entry name" value="TspO/MBR-related_sf"/>
</dbReference>
<keyword evidence="4 6" id="KW-1133">Transmembrane helix</keyword>
<accession>A0A4Y8IRJ8</accession>
<evidence type="ECO:0000256" key="4">
    <source>
        <dbReference type="ARBA" id="ARBA00022989"/>
    </source>
</evidence>
<dbReference type="GO" id="GO:0016020">
    <property type="term" value="C:membrane"/>
    <property type="evidence" value="ECO:0007669"/>
    <property type="project" value="UniProtKB-SubCell"/>
</dbReference>
<evidence type="ECO:0000256" key="3">
    <source>
        <dbReference type="ARBA" id="ARBA00022692"/>
    </source>
</evidence>
<protein>
    <submittedName>
        <fullName evidence="7">Tryptophan-rich sensory protein</fullName>
    </submittedName>
</protein>
<sequence>MKNSTKLAIYNAIALLLVILVNFLSNYLPINGQTTGQISSEINVLFTPAGYVFSIWGLIYLLLVFWVIGLFYSSAGRDIANRVSYLFVINAFLNIGWIFFFHYEYFAWTLLIMVGLLFNLIYIYNILNDPNISRMWQIPFSIYLGWVTIATILNVGIVLKTFGYQQYILYEPLWTILLLIMSTLLAMWFAITKKDLLYPLVFVWAFIGIAVKRIAEYPAIGYTAIIMTIILVVFIVYTIFKNKTIKIVS</sequence>
<evidence type="ECO:0000256" key="6">
    <source>
        <dbReference type="SAM" id="Phobius"/>
    </source>
</evidence>
<feature type="transmembrane region" description="Helical" evidence="6">
    <location>
        <begin position="220"/>
        <end position="240"/>
    </location>
</feature>
<feature type="transmembrane region" description="Helical" evidence="6">
    <location>
        <begin position="83"/>
        <end position="100"/>
    </location>
</feature>
<dbReference type="PANTHER" id="PTHR33802:SF1">
    <property type="entry name" value="XK-RELATED PROTEIN"/>
    <property type="match status" value="1"/>
</dbReference>
<evidence type="ECO:0000256" key="2">
    <source>
        <dbReference type="ARBA" id="ARBA00007524"/>
    </source>
</evidence>
<dbReference type="Gene3D" id="1.20.1260.100">
    <property type="entry name" value="TspO/MBR protein"/>
    <property type="match status" value="1"/>
</dbReference>
<keyword evidence="3 6" id="KW-0812">Transmembrane</keyword>
<dbReference type="AlphaFoldDB" id="A0A4Y8IRJ8"/>
<evidence type="ECO:0000256" key="5">
    <source>
        <dbReference type="ARBA" id="ARBA00023136"/>
    </source>
</evidence>
<dbReference type="PANTHER" id="PTHR33802">
    <property type="entry name" value="SI:CH211-161H7.5-RELATED"/>
    <property type="match status" value="1"/>
</dbReference>
<name>A0A4Y8IRJ8_9BACI</name>
<comment type="similarity">
    <text evidence="2">Belongs to the TspO/BZRP family.</text>
</comment>
<comment type="subcellular location">
    <subcellularLocation>
        <location evidence="1">Membrane</location>
        <topology evidence="1">Multi-pass membrane protein</topology>
    </subcellularLocation>
</comment>
<gene>
    <name evidence="7" type="ORF">E3U55_02045</name>
</gene>
<feature type="transmembrane region" description="Helical" evidence="6">
    <location>
        <begin position="168"/>
        <end position="189"/>
    </location>
</feature>